<dbReference type="CDD" id="cd00520">
    <property type="entry name" value="RRF"/>
    <property type="match status" value="1"/>
</dbReference>
<comment type="similarity">
    <text evidence="2 5">Belongs to the RRF family.</text>
</comment>
<comment type="subcellular location">
    <subcellularLocation>
        <location evidence="1 5">Cytoplasm</location>
    </subcellularLocation>
</comment>
<evidence type="ECO:0000256" key="1">
    <source>
        <dbReference type="ARBA" id="ARBA00004496"/>
    </source>
</evidence>
<dbReference type="Pfam" id="PF01765">
    <property type="entry name" value="RRF"/>
    <property type="match status" value="1"/>
</dbReference>
<dbReference type="InterPro" id="IPR023584">
    <property type="entry name" value="Ribosome_recyc_fac_dom"/>
</dbReference>
<comment type="caution">
    <text evidence="8">The sequence shown here is derived from an EMBL/GenBank/DDBJ whole genome shotgun (WGS) entry which is preliminary data.</text>
</comment>
<dbReference type="GO" id="GO:0005737">
    <property type="term" value="C:cytoplasm"/>
    <property type="evidence" value="ECO:0007669"/>
    <property type="project" value="UniProtKB-SubCell"/>
</dbReference>
<reference evidence="8 9" key="1">
    <citation type="journal article" date="2013" name="Mol. Biol. Evol.">
        <title>Evolutionary and population genomics of the cavity causing bacteria Streptococcus mutans.</title>
        <authorList>
            <person name="Cornejo O.E."/>
            <person name="Lefebure T."/>
            <person name="Pavinski Bitar P.D."/>
            <person name="Lang P."/>
            <person name="Richards V.P."/>
            <person name="Eilertson K."/>
            <person name="Do T."/>
            <person name="Beighton D."/>
            <person name="Zeng L."/>
            <person name="Ahn S.J."/>
            <person name="Burne R.A."/>
            <person name="Siepel A."/>
            <person name="Bustamante C.D."/>
            <person name="Stanhope M.J."/>
        </authorList>
    </citation>
    <scope>NUCLEOTIDE SEQUENCE [LARGE SCALE GENOMIC DNA]</scope>
    <source>
        <strain evidence="8 9">SM6</strain>
    </source>
</reference>
<evidence type="ECO:0000259" key="7">
    <source>
        <dbReference type="Pfam" id="PF01765"/>
    </source>
</evidence>
<dbReference type="PANTHER" id="PTHR20982">
    <property type="entry name" value="RIBOSOME RECYCLING FACTOR"/>
    <property type="match status" value="1"/>
</dbReference>
<dbReference type="GO" id="GO:0006415">
    <property type="term" value="P:translational termination"/>
    <property type="evidence" value="ECO:0007669"/>
    <property type="project" value="UniProtKB-UniRule"/>
</dbReference>
<dbReference type="NCBIfam" id="TIGR00496">
    <property type="entry name" value="frr"/>
    <property type="match status" value="1"/>
</dbReference>
<dbReference type="Gene3D" id="3.30.1360.40">
    <property type="match status" value="1"/>
</dbReference>
<dbReference type="InterPro" id="IPR002661">
    <property type="entry name" value="Ribosome_recyc_fac"/>
</dbReference>
<dbReference type="FunFam" id="1.10.132.20:FF:000001">
    <property type="entry name" value="Ribosome-recycling factor"/>
    <property type="match status" value="1"/>
</dbReference>
<dbReference type="HAMAP" id="MF_00040">
    <property type="entry name" value="RRF"/>
    <property type="match status" value="1"/>
</dbReference>
<organism evidence="8 9">
    <name type="scientific">Streptococcus mutans SM6</name>
    <dbReference type="NCBI Taxonomy" id="857119"/>
    <lineage>
        <taxon>Bacteria</taxon>
        <taxon>Bacillati</taxon>
        <taxon>Bacillota</taxon>
        <taxon>Bacilli</taxon>
        <taxon>Lactobacillales</taxon>
        <taxon>Streptococcaceae</taxon>
        <taxon>Streptococcus</taxon>
    </lineage>
</organism>
<comment type="function">
    <text evidence="5">Responsible for the release of ribosomes from messenger RNA at the termination of protein biosynthesis. May increase the efficiency of translation by recycling ribosomes from one round of translation to another.</text>
</comment>
<evidence type="ECO:0000256" key="3">
    <source>
        <dbReference type="ARBA" id="ARBA00022490"/>
    </source>
</evidence>
<name>A0A829BLV5_STRMG</name>
<evidence type="ECO:0000256" key="2">
    <source>
        <dbReference type="ARBA" id="ARBA00005912"/>
    </source>
</evidence>
<dbReference type="RefSeq" id="WP_002283839.1">
    <property type="nucleotide sequence ID" value="NZ_AHSR01000030.1"/>
</dbReference>
<dbReference type="InterPro" id="IPR036191">
    <property type="entry name" value="RRF_sf"/>
</dbReference>
<feature type="domain" description="Ribosome recycling factor" evidence="7">
    <location>
        <begin position="21"/>
        <end position="183"/>
    </location>
</feature>
<dbReference type="FunFam" id="3.30.1360.40:FF:000001">
    <property type="entry name" value="Ribosome-recycling factor"/>
    <property type="match status" value="1"/>
</dbReference>
<feature type="coiled-coil region" evidence="6">
    <location>
        <begin position="132"/>
        <end position="173"/>
    </location>
</feature>
<evidence type="ECO:0000256" key="5">
    <source>
        <dbReference type="HAMAP-Rule" id="MF_00040"/>
    </source>
</evidence>
<dbReference type="PANTHER" id="PTHR20982:SF3">
    <property type="entry name" value="MITOCHONDRIAL RIBOSOME RECYCLING FACTOR PSEUDO 1"/>
    <property type="match status" value="1"/>
</dbReference>
<evidence type="ECO:0000256" key="6">
    <source>
        <dbReference type="SAM" id="Coils"/>
    </source>
</evidence>
<evidence type="ECO:0000313" key="8">
    <source>
        <dbReference type="EMBL" id="EMC23460.1"/>
    </source>
</evidence>
<accession>A0A829BLV5</accession>
<dbReference type="SUPFAM" id="SSF55194">
    <property type="entry name" value="Ribosome recycling factor, RRF"/>
    <property type="match status" value="1"/>
</dbReference>
<keyword evidence="3 5" id="KW-0963">Cytoplasm</keyword>
<evidence type="ECO:0000256" key="4">
    <source>
        <dbReference type="ARBA" id="ARBA00022917"/>
    </source>
</evidence>
<dbReference type="AlphaFoldDB" id="A0A829BLV5"/>
<keyword evidence="6" id="KW-0175">Coiled coil</keyword>
<gene>
    <name evidence="5 8" type="primary">frr</name>
    <name evidence="8" type="ORF">SMU82_07079</name>
</gene>
<sequence>MANAIVEKAKERFEQSHQSLAREFGSIRAGRANASLLDRIEVEYYGVPTPLNQLASITVPEARVLLVSPFDKSSLKDIEHAINASDIGINPANDGSVIRLVIPALTEETRKELAKEVKKVGENAKVAIRNIRRDAMDEAKKQEKIKEITEDELKSLEKDIQKVTDEAVKHIDSMTTNKEKELLEV</sequence>
<dbReference type="Gene3D" id="1.10.132.20">
    <property type="entry name" value="Ribosome-recycling factor"/>
    <property type="match status" value="1"/>
</dbReference>
<protein>
    <recommendedName>
        <fullName evidence="5">Ribosome-recycling factor</fullName>
        <shortName evidence="5">RRF</shortName>
    </recommendedName>
    <alternativeName>
        <fullName evidence="5">Ribosome-releasing factor</fullName>
    </alternativeName>
</protein>
<evidence type="ECO:0000313" key="9">
    <source>
        <dbReference type="Proteomes" id="UP000011676"/>
    </source>
</evidence>
<keyword evidence="4 5" id="KW-0648">Protein biosynthesis</keyword>
<proteinExistence type="inferred from homology"/>
<dbReference type="Proteomes" id="UP000011676">
    <property type="component" value="Unassembled WGS sequence"/>
</dbReference>
<dbReference type="EMBL" id="AHSR01000030">
    <property type="protein sequence ID" value="EMC23460.1"/>
    <property type="molecule type" value="Genomic_DNA"/>
</dbReference>
<dbReference type="GO" id="GO:0043023">
    <property type="term" value="F:ribosomal large subunit binding"/>
    <property type="evidence" value="ECO:0007669"/>
    <property type="project" value="TreeGrafter"/>
</dbReference>